<feature type="compositionally biased region" description="Low complexity" evidence="1">
    <location>
        <begin position="1036"/>
        <end position="1051"/>
    </location>
</feature>
<accession>E1EW33</accession>
<organism evidence="2 3">
    <name type="scientific">Giardia intestinalis (strain P15)</name>
    <name type="common">Giardia lamblia</name>
    <dbReference type="NCBI Taxonomy" id="658858"/>
    <lineage>
        <taxon>Eukaryota</taxon>
        <taxon>Metamonada</taxon>
        <taxon>Diplomonadida</taxon>
        <taxon>Hexamitidae</taxon>
        <taxon>Giardiinae</taxon>
        <taxon>Giardia</taxon>
    </lineage>
</organism>
<feature type="region of interest" description="Disordered" evidence="1">
    <location>
        <begin position="1035"/>
        <end position="1064"/>
    </location>
</feature>
<evidence type="ECO:0000256" key="1">
    <source>
        <dbReference type="SAM" id="MobiDB-lite"/>
    </source>
</evidence>
<dbReference type="VEuPathDB" id="GiardiaDB:GLP15_1714"/>
<dbReference type="OMA" id="NEYCDIP"/>
<dbReference type="EMBL" id="ACVC01000023">
    <property type="protein sequence ID" value="EFO65613.1"/>
    <property type="molecule type" value="Genomic_DNA"/>
</dbReference>
<dbReference type="OrthoDB" id="10255504at2759"/>
<comment type="caution">
    <text evidence="2">The sequence shown here is derived from an EMBL/GenBank/DDBJ whole genome shotgun (WGS) entry which is preliminary data.</text>
</comment>
<feature type="compositionally biased region" description="Low complexity" evidence="1">
    <location>
        <begin position="910"/>
        <end position="925"/>
    </location>
</feature>
<reference evidence="2 3" key="1">
    <citation type="journal article" date="2010" name="BMC Genomics">
        <title>Genome analysis and comparative genomics of a Giardia intestinalis assemblage E isolate.</title>
        <authorList>
            <person name="Jerlstrom-Hultqvist J."/>
            <person name="Franzen O."/>
            <person name="Ankarklev J."/>
            <person name="Xu F."/>
            <person name="Nohynkova E."/>
            <person name="Andersson J.O."/>
            <person name="Svard S.G."/>
            <person name="Andersson B."/>
        </authorList>
    </citation>
    <scope>NUCLEOTIDE SEQUENCE [LARGE SCALE GENOMIC DNA]</scope>
    <source>
        <strain evidence="2 3">P15</strain>
    </source>
</reference>
<dbReference type="Proteomes" id="UP000008974">
    <property type="component" value="Unassembled WGS sequence"/>
</dbReference>
<evidence type="ECO:0000313" key="3">
    <source>
        <dbReference type="Proteomes" id="UP000008974"/>
    </source>
</evidence>
<gene>
    <name evidence="2" type="ORF">GLP15_1714</name>
</gene>
<name>E1EW33_GIAIA</name>
<dbReference type="AlphaFoldDB" id="E1EW33"/>
<proteinExistence type="predicted"/>
<feature type="region of interest" description="Disordered" evidence="1">
    <location>
        <begin position="909"/>
        <end position="952"/>
    </location>
</feature>
<sequence>MEYLFRVVSQQSAPSENCEDSSDDEYGCKGMDLVISEGNLLRVVRNKSTLGLCMVKHQNLLDYLVKECTLIEIMQLIFNRTVAPLNSSMYTDTKERSVMADSIVNSQPASPIHVTSHDLATEPETRDQGYSVTLDDVYRAIDLIRTAERVTPLLTHIMSTPSILRIPFQAVAAVYGLFGDRVHPLKSIIVNPASDSELESGCKVEITKAFDALLNICTLSVDNLPIFIDALEQPLFDTGETNDSDPSPVLLIDVWVQLLLLNRAGSSFVRLVTNPKDKPAPLLDKLASFLSQRGVFSTYIDHLFTSTEVSCDSITSVLIQSLSSQVPWCNTIVQEFPRIFSLFLLLTGNSLPADLPAELVSRLPTLSPITNPSLCLTSSVADMLVYMLRIIILDAVTISLNNSEDPALEGKTTVTLEFLRNKGYTHTDSWNLFLTKLLPALCTATVGKLKESTESSSANAFSVVALLMLKTSVRFIELTNCINDHIDSTLISNTYGCSSATLLSVISTTTETSSYSTLPPSLRSLGWDVEPSEFFNKLRYGDAGRLCSVSIELIVQVVAQSELYSVLCKVMRMFPTATVVLFLCSRLFIIAAFYLSSSDSELVKQALKRSGIFEELELVSADNYSDCITIKPVSEMEKFSIDEPLPAKFLPYRFRSPLIVHLLGIMRAFIRLAANITQREYDSEWSRYLEFRESPSVPPTHVMTYTQLKDLADNQNPLRELLLEHQKLASVSSAFLWLDRIGGNCYFKGLLPFSRRLLSLGISTYAGVSLESLMEYAEKEPVFAVSQDWNVNSNFSLKQNIVLGALKQMLALQRGAQFNFTETDLNSIYNGIMSTSLDDEEENNTHTGDDNLDIGQFDENVDVTSYLANNEAEIPGGQIDAAPSSGESETFGTTDVIAFAECLPEELEPPVELLPPLESDSEVPPGGSETCDVDGNPPTKAQSSSQELTDRGDLVTSAESRVPLVCTTAQELAHILHNSPPNGPIEPIEDSISNRQLDANVKTPDSTVCRDQIPLGQYEQQINIIHLTSVDSVDRSYSPSPIPKSSSPPASIHNRASRGTCSPNKPLAAISSIAIKQTDKSLTTETAILTEKSPRAKPATRPFAQGGRPVREAIKPSNEYCDIPANEGRFMTFEEATAILEKQNSIIGRRVRTDDGNRENEFKPLPRKMMAAPSSYCTGRFRDCRGKS</sequence>
<protein>
    <submittedName>
        <fullName evidence="2">Uncharacterized protein</fullName>
    </submittedName>
</protein>
<evidence type="ECO:0000313" key="2">
    <source>
        <dbReference type="EMBL" id="EFO65613.1"/>
    </source>
</evidence>